<gene>
    <name evidence="8" type="ORF">FRX48_06600</name>
</gene>
<dbReference type="AlphaFoldDB" id="A0A5M8PMR6"/>
<dbReference type="GO" id="GO:0005634">
    <property type="term" value="C:nucleus"/>
    <property type="evidence" value="ECO:0007669"/>
    <property type="project" value="UniProtKB-SubCell"/>
</dbReference>
<dbReference type="InterPro" id="IPR016024">
    <property type="entry name" value="ARM-type_fold"/>
</dbReference>
<proteinExistence type="inferred from homology"/>
<evidence type="ECO:0000256" key="4">
    <source>
        <dbReference type="ARBA" id="ARBA00023242"/>
    </source>
</evidence>
<dbReference type="GO" id="GO:0097361">
    <property type="term" value="C:cytosolic [4Fe-4S] assembly targeting complex"/>
    <property type="evidence" value="ECO:0007669"/>
    <property type="project" value="UniProtKB-UniRule"/>
</dbReference>
<evidence type="ECO:0000259" key="6">
    <source>
        <dbReference type="Pfam" id="PF12460"/>
    </source>
</evidence>
<dbReference type="SUPFAM" id="SSF48371">
    <property type="entry name" value="ARM repeat"/>
    <property type="match status" value="1"/>
</dbReference>
<dbReference type="InterPro" id="IPR011989">
    <property type="entry name" value="ARM-like"/>
</dbReference>
<evidence type="ECO:0000256" key="3">
    <source>
        <dbReference type="ARBA" id="ARBA00022737"/>
    </source>
</evidence>
<dbReference type="InterPro" id="IPR039920">
    <property type="entry name" value="MMS19"/>
</dbReference>
<dbReference type="OrthoDB" id="342900at2759"/>
<dbReference type="GO" id="GO:0051604">
    <property type="term" value="P:protein maturation"/>
    <property type="evidence" value="ECO:0007669"/>
    <property type="project" value="UniProtKB-UniRule"/>
</dbReference>
<keyword evidence="5" id="KW-0234">DNA repair</keyword>
<dbReference type="Proteomes" id="UP000324767">
    <property type="component" value="Unassembled WGS sequence"/>
</dbReference>
<keyword evidence="3" id="KW-0677">Repeat</keyword>
<keyword evidence="4 5" id="KW-0539">Nucleus</keyword>
<comment type="similarity">
    <text evidence="2 5">Belongs to the MET18/MMS19 family.</text>
</comment>
<name>A0A5M8PMR6_9LECA</name>
<organism evidence="8 9">
    <name type="scientific">Lasallia pustulata</name>
    <dbReference type="NCBI Taxonomy" id="136370"/>
    <lineage>
        <taxon>Eukaryota</taxon>
        <taxon>Fungi</taxon>
        <taxon>Dikarya</taxon>
        <taxon>Ascomycota</taxon>
        <taxon>Pezizomycotina</taxon>
        <taxon>Lecanoromycetes</taxon>
        <taxon>OSLEUM clade</taxon>
        <taxon>Umbilicariomycetidae</taxon>
        <taxon>Umbilicariales</taxon>
        <taxon>Umbilicariaceae</taxon>
        <taxon>Lasallia</taxon>
    </lineage>
</organism>
<dbReference type="GO" id="GO:0006281">
    <property type="term" value="P:DNA repair"/>
    <property type="evidence" value="ECO:0007669"/>
    <property type="project" value="UniProtKB-UniRule"/>
</dbReference>
<dbReference type="Gene3D" id="1.25.10.10">
    <property type="entry name" value="Leucine-rich Repeat Variant"/>
    <property type="match status" value="2"/>
</dbReference>
<dbReference type="PANTHER" id="PTHR12891">
    <property type="entry name" value="DNA REPAIR/TRANSCRIPTION PROTEIN MET18/MMS19"/>
    <property type="match status" value="1"/>
</dbReference>
<comment type="caution">
    <text evidence="8">The sequence shown here is derived from an EMBL/GenBank/DDBJ whole genome shotgun (WGS) entry which is preliminary data.</text>
</comment>
<evidence type="ECO:0000256" key="2">
    <source>
        <dbReference type="ARBA" id="ARBA00009340"/>
    </source>
</evidence>
<sequence>MSDARNYLLTVDSDKQAAVQIAHETATKLETKQVTLIDVVQSLGEYINEEDASIRSKAVNYLSTVIAALPPTFLTRQQIQVLCQFLCDRIEDGGAVRGLSKLQGLSRFNKEMATMTFRALLGHFQDLQLRPQPQRLQILELLHELMSHHRSALKDMGAESLVGITDLVSGEKDPRNLMIIFSVLKVVMVEWDIVGHAETLFDSVFCYFPITFRPPPDDPYGITAQDLKNRLRECIAATKYFAPHAFPQLLDKLDSTSPNVKKDVLQTITACALSYDVTTMANYSITLWESLKFEILNVQEEDLADEALVALRAIAVKLSQGLTSTDAKTPLARYLRPVTKECNEQLQEPQHKQAKPAGQILSSLGTASPIAFVLVVKTVVAPMLTLYQDAGDIAKQRAILEVFVQILDSGLATFGMSGSTDPFPEVANPLDAFKDRLFELFSQALMGTAKEELSFRMVALKGLLRLCTLRKYLQDNEIGLAVQWLDEIVLLDDSNGRDDLKNEAIRALVEISKIKPSLIMDITFPAFMAKLPDTSPSGNKDYIITLEGLAQLSVEKAISDTLVRRLLNRLDAVLQHDGPLAYPQAMLSTLQYVLSRRDLANDGNLGSYHEKIVVGLIRRAALAAAGHGPKTALNDEATMRILGRLVNVVVRALDSHKQASVAAQIYTLFTNDDEFHPIPFSPESTVLAEDHRMTLILSTFLMAGVGREADLPYTTSSENTKTHALLDELVRLALEETSTTIRQALLAQITLITNKFLASKDVHLSTDVLVRLSADIPVEDQKSEASIRVIFWIARGLILRLADTEKVLEHLLALLPNVRYGASAARGFGVLLAPDEVISKDNGCTIRLLAKQKAFHICVPHIARDFRNAKSTAKTNYLIALSGIIKYIPTEVLMPQLDTLLPLLLQSLDLQDPEVKAATIETLTVVSQESPAAVEGHISSLVNRLLKAAADPKTNIARVRHNALRCLRVFPGKVKDSALLPYKMAVTRGLMAVLDDPKRHVRKEAVDCRAAWFNMDEAEVDD</sequence>
<dbReference type="InterPro" id="IPR029240">
    <property type="entry name" value="MMS19_N"/>
</dbReference>
<reference evidence="8 9" key="1">
    <citation type="submission" date="2019-09" db="EMBL/GenBank/DDBJ databases">
        <title>The hologenome of the rock-dwelling lichen Lasallia pustulata.</title>
        <authorList>
            <person name="Greshake Tzovaras B."/>
            <person name="Segers F."/>
            <person name="Bicker A."/>
            <person name="Dal Grande F."/>
            <person name="Otte J."/>
            <person name="Hankeln T."/>
            <person name="Schmitt I."/>
            <person name="Ebersberger I."/>
        </authorList>
    </citation>
    <scope>NUCLEOTIDE SEQUENCE [LARGE SCALE GENOMIC DNA]</scope>
    <source>
        <strain evidence="8">A1-1</strain>
    </source>
</reference>
<comment type="subcellular location">
    <subcellularLocation>
        <location evidence="1 5">Nucleus</location>
    </subcellularLocation>
</comment>
<evidence type="ECO:0000313" key="8">
    <source>
        <dbReference type="EMBL" id="KAA6409986.1"/>
    </source>
</evidence>
<comment type="function">
    <text evidence="5">Key component of the cytosolic iron-sulfur protein assembly (CIA) complex, a multiprotein complex that mediates the incorporation of iron-sulfur cluster into apoproteins specifically involved in DNA metabolism and genomic integrity. In the CIA complex, MMS19 acts as an adapter between early-acting CIA components and a subset of cellular target iron-sulfur proteins.</text>
</comment>
<dbReference type="EMBL" id="VXIT01000010">
    <property type="protein sequence ID" value="KAA6409986.1"/>
    <property type="molecule type" value="Genomic_DNA"/>
</dbReference>
<evidence type="ECO:0000256" key="5">
    <source>
        <dbReference type="RuleBase" id="RU367072"/>
    </source>
</evidence>
<evidence type="ECO:0000313" key="9">
    <source>
        <dbReference type="Proteomes" id="UP000324767"/>
    </source>
</evidence>
<feature type="domain" description="MMS19 C-terminal" evidence="6">
    <location>
        <begin position="545"/>
        <end position="971"/>
    </location>
</feature>
<dbReference type="InterPro" id="IPR024687">
    <property type="entry name" value="MMS19_C"/>
</dbReference>
<feature type="domain" description="MMS19 N-terminal" evidence="7">
    <location>
        <begin position="40"/>
        <end position="297"/>
    </location>
</feature>
<evidence type="ECO:0000259" key="7">
    <source>
        <dbReference type="Pfam" id="PF14500"/>
    </source>
</evidence>
<accession>A0A5M8PMR6</accession>
<dbReference type="Pfam" id="PF12460">
    <property type="entry name" value="MMS19_C"/>
    <property type="match status" value="1"/>
</dbReference>
<protein>
    <recommendedName>
        <fullName evidence="5">MMS19 nucleotide excision repair protein</fullName>
    </recommendedName>
</protein>
<evidence type="ECO:0000256" key="1">
    <source>
        <dbReference type="ARBA" id="ARBA00004123"/>
    </source>
</evidence>
<keyword evidence="5" id="KW-0227">DNA damage</keyword>
<dbReference type="PANTHER" id="PTHR12891:SF0">
    <property type="entry name" value="MMS19 NUCLEOTIDE EXCISION REPAIR PROTEIN HOMOLOG"/>
    <property type="match status" value="1"/>
</dbReference>
<dbReference type="Pfam" id="PF14500">
    <property type="entry name" value="MMS19_N"/>
    <property type="match status" value="1"/>
</dbReference>
<dbReference type="GO" id="GO:0016226">
    <property type="term" value="P:iron-sulfur cluster assembly"/>
    <property type="evidence" value="ECO:0007669"/>
    <property type="project" value="UniProtKB-UniRule"/>
</dbReference>